<feature type="transmembrane region" description="Helical" evidence="1">
    <location>
        <begin position="125"/>
        <end position="146"/>
    </location>
</feature>
<feature type="transmembrane region" description="Helical" evidence="1">
    <location>
        <begin position="332"/>
        <end position="353"/>
    </location>
</feature>
<keyword evidence="1" id="KW-0472">Membrane</keyword>
<dbReference type="PANTHER" id="PTHR20765:SF1">
    <property type="entry name" value="EQUILIBRATIVE NUCLEOBASE TRANSPORTER 1"/>
    <property type="match status" value="1"/>
</dbReference>
<feature type="transmembrane region" description="Helical" evidence="1">
    <location>
        <begin position="238"/>
        <end position="261"/>
    </location>
</feature>
<feature type="transmembrane region" description="Helical" evidence="1">
    <location>
        <begin position="92"/>
        <end position="113"/>
    </location>
</feature>
<dbReference type="InterPro" id="IPR036259">
    <property type="entry name" value="MFS_trans_sf"/>
</dbReference>
<feature type="transmembrane region" description="Helical" evidence="1">
    <location>
        <begin position="396"/>
        <end position="413"/>
    </location>
</feature>
<reference evidence="2" key="1">
    <citation type="submission" date="2019-03" db="EMBL/GenBank/DDBJ databases">
        <title>Improved annotation for the trematode Fasciola hepatica.</title>
        <authorList>
            <person name="Choi Y.-J."/>
            <person name="Martin J."/>
            <person name="Mitreva M."/>
        </authorList>
    </citation>
    <scope>NUCLEOTIDE SEQUENCE [LARGE SCALE GENOMIC DNA]</scope>
</reference>
<accession>A0A4E0RL41</accession>
<feature type="transmembrane region" description="Helical" evidence="1">
    <location>
        <begin position="68"/>
        <end position="86"/>
    </location>
</feature>
<dbReference type="GO" id="GO:0022857">
    <property type="term" value="F:transmembrane transporter activity"/>
    <property type="evidence" value="ECO:0007669"/>
    <property type="project" value="InterPro"/>
</dbReference>
<feature type="transmembrane region" description="Helical" evidence="1">
    <location>
        <begin position="365"/>
        <end position="389"/>
    </location>
</feature>
<sequence length="448" mass="49745">MLLFSGFHYGYNTLKGDFKKLGIFEDQCGEQNCTTQPMIDYAFSAWVNTQMLLVTGTGFLMDKVGLRFVKILSVVLYSMGSFMFAFTNRTTAGLLFPAGIFVAIGSVSSLVCNHQISSMFPTAQGLVISMLSGAYDSSSAVTFVIANISDTVPLQTSFIAIAVGSLIFGIPMGLFVMKRWATDMAKQPNRETACDEFEVTYGDVKLEGQEEERKDLMDVDGRIQSAVNKRFPTSKSCILSLPFAAVLLWFMFGLFRLTYFFSQLVPILFYAFPEDEPTVYSLLEMSSFLFAAGFVVSPFTGFILVYSKAFFRRKIERKLIETNGQMSDNEVYWTYLQSMAPGFLLMAISGILFSSLQLIKSKATFIITCVLLSVYRSLLFSTCINFVLIAFPLRNFGTVNGLLSTVGGIFNTLENALKQAPIFSGTIISIGISCVLLVTPLFLLFKRQ</sequence>
<keyword evidence="3" id="KW-1185">Reference proteome</keyword>
<evidence type="ECO:0000256" key="1">
    <source>
        <dbReference type="SAM" id="Phobius"/>
    </source>
</evidence>
<keyword evidence="1" id="KW-0812">Transmembrane</keyword>
<gene>
    <name evidence="2" type="ORF">D915_007598</name>
</gene>
<feature type="transmembrane region" description="Helical" evidence="1">
    <location>
        <begin position="158"/>
        <end position="177"/>
    </location>
</feature>
<organism evidence="2 3">
    <name type="scientific">Fasciola hepatica</name>
    <name type="common">Liver fluke</name>
    <dbReference type="NCBI Taxonomy" id="6192"/>
    <lineage>
        <taxon>Eukaryota</taxon>
        <taxon>Metazoa</taxon>
        <taxon>Spiralia</taxon>
        <taxon>Lophotrochozoa</taxon>
        <taxon>Platyhelminthes</taxon>
        <taxon>Trematoda</taxon>
        <taxon>Digenea</taxon>
        <taxon>Plagiorchiida</taxon>
        <taxon>Echinostomata</taxon>
        <taxon>Echinostomatoidea</taxon>
        <taxon>Fasciolidae</taxon>
        <taxon>Fasciola</taxon>
    </lineage>
</organism>
<dbReference type="InterPro" id="IPR011701">
    <property type="entry name" value="MFS"/>
</dbReference>
<name>A0A4E0RL41_FASHE</name>
<evidence type="ECO:0000313" key="3">
    <source>
        <dbReference type="Proteomes" id="UP000230066"/>
    </source>
</evidence>
<dbReference type="InterPro" id="IPR027197">
    <property type="entry name" value="SLC43A3"/>
</dbReference>
<proteinExistence type="predicted"/>
<dbReference type="Proteomes" id="UP000230066">
    <property type="component" value="Unassembled WGS sequence"/>
</dbReference>
<keyword evidence="1" id="KW-1133">Transmembrane helix</keyword>
<protein>
    <submittedName>
        <fullName evidence="2">Solute carrier family 43 member 3</fullName>
    </submittedName>
</protein>
<evidence type="ECO:0000313" key="2">
    <source>
        <dbReference type="EMBL" id="THD21547.1"/>
    </source>
</evidence>
<dbReference type="SUPFAM" id="SSF103473">
    <property type="entry name" value="MFS general substrate transporter"/>
    <property type="match status" value="1"/>
</dbReference>
<dbReference type="EMBL" id="JXXN02003439">
    <property type="protein sequence ID" value="THD21547.1"/>
    <property type="molecule type" value="Genomic_DNA"/>
</dbReference>
<dbReference type="AlphaFoldDB" id="A0A4E0RL41"/>
<feature type="transmembrane region" description="Helical" evidence="1">
    <location>
        <begin position="425"/>
        <end position="445"/>
    </location>
</feature>
<dbReference type="Gene3D" id="1.20.1250.20">
    <property type="entry name" value="MFS general substrate transporter like domains"/>
    <property type="match status" value="1"/>
</dbReference>
<dbReference type="PANTHER" id="PTHR20765">
    <property type="entry name" value="SOLUTE CARRIER FAMILY 43 MEMBER 3-RELATED"/>
    <property type="match status" value="1"/>
</dbReference>
<feature type="transmembrane region" description="Helical" evidence="1">
    <location>
        <begin position="288"/>
        <end position="311"/>
    </location>
</feature>
<dbReference type="Pfam" id="PF07690">
    <property type="entry name" value="MFS_1"/>
    <property type="match status" value="1"/>
</dbReference>
<comment type="caution">
    <text evidence="2">The sequence shown here is derived from an EMBL/GenBank/DDBJ whole genome shotgun (WGS) entry which is preliminary data.</text>
</comment>